<organism evidence="2 3">
    <name type="scientific">Trichomonas vaginalis (strain ATCC PRA-98 / G3)</name>
    <dbReference type="NCBI Taxonomy" id="412133"/>
    <lineage>
        <taxon>Eukaryota</taxon>
        <taxon>Metamonada</taxon>
        <taxon>Parabasalia</taxon>
        <taxon>Trichomonadida</taxon>
        <taxon>Trichomonadidae</taxon>
        <taxon>Trichomonas</taxon>
    </lineage>
</organism>
<evidence type="ECO:0000256" key="1">
    <source>
        <dbReference type="SAM" id="Phobius"/>
    </source>
</evidence>
<dbReference type="RefSeq" id="XP_001584164.1">
    <property type="nucleotide sequence ID" value="XM_001584114.1"/>
</dbReference>
<dbReference type="InParanoid" id="A2D8C9"/>
<proteinExistence type="predicted"/>
<dbReference type="VEuPathDB" id="TrichDB:TVAGG3_0393960"/>
<dbReference type="AlphaFoldDB" id="A2D8C9"/>
<dbReference type="KEGG" id="tva:5468741"/>
<reference evidence="2" key="1">
    <citation type="submission" date="2006-10" db="EMBL/GenBank/DDBJ databases">
        <authorList>
            <person name="Amadeo P."/>
            <person name="Zhao Q."/>
            <person name="Wortman J."/>
            <person name="Fraser-Liggett C."/>
            <person name="Carlton J."/>
        </authorList>
    </citation>
    <scope>NUCLEOTIDE SEQUENCE</scope>
    <source>
        <strain evidence="2">G3</strain>
    </source>
</reference>
<feature type="transmembrane region" description="Helical" evidence="1">
    <location>
        <begin position="294"/>
        <end position="315"/>
    </location>
</feature>
<keyword evidence="1" id="KW-0812">Transmembrane</keyword>
<evidence type="ECO:0000313" key="3">
    <source>
        <dbReference type="Proteomes" id="UP000001542"/>
    </source>
</evidence>
<accession>A2D8C9</accession>
<dbReference type="VEuPathDB" id="TrichDB:TVAG_184840"/>
<sequence length="338" mass="38409">MAEFSNSVTYRHILQQLNHVPDGEITDPDYSYQILVLEVEIKQNFKGIIGFYNDPNFKLPETEISGIISVNLENYGFGVVAPRELVITVTKTPFYLGINSSNFMRLVFLRNQKYATDKTGKNYEIINDINRITYITSTGPLPITIGLIPNCTELRINTLAVGQYTLFGTSRSNFTYCYLSSSKLFTAYDTTENYKINLNLYLYDEGSEIALTKEDYIITETLYRYNSYRGYGIIFNWKEANRIRSNLGFDYLGPKPSSSFNDTFYNNSFYSVLNLDNDQETGSQPKTQTKTKNLYWAAIATIIVVAVVSLSIALFKTLFKDKPNEGKSQSGAVEVTLV</sequence>
<name>A2D8C9_TRIV3</name>
<reference evidence="2" key="2">
    <citation type="journal article" date="2007" name="Science">
        <title>Draft genome sequence of the sexually transmitted pathogen Trichomonas vaginalis.</title>
        <authorList>
            <person name="Carlton J.M."/>
            <person name="Hirt R.P."/>
            <person name="Silva J.C."/>
            <person name="Delcher A.L."/>
            <person name="Schatz M."/>
            <person name="Zhao Q."/>
            <person name="Wortman J.R."/>
            <person name="Bidwell S.L."/>
            <person name="Alsmark U.C.M."/>
            <person name="Besteiro S."/>
            <person name="Sicheritz-Ponten T."/>
            <person name="Noel C.J."/>
            <person name="Dacks J.B."/>
            <person name="Foster P.G."/>
            <person name="Simillion C."/>
            <person name="Van de Peer Y."/>
            <person name="Miranda-Saavedra D."/>
            <person name="Barton G.J."/>
            <person name="Westrop G.D."/>
            <person name="Mueller S."/>
            <person name="Dessi D."/>
            <person name="Fiori P.L."/>
            <person name="Ren Q."/>
            <person name="Paulsen I."/>
            <person name="Zhang H."/>
            <person name="Bastida-Corcuera F.D."/>
            <person name="Simoes-Barbosa A."/>
            <person name="Brown M.T."/>
            <person name="Hayes R.D."/>
            <person name="Mukherjee M."/>
            <person name="Okumura C.Y."/>
            <person name="Schneider R."/>
            <person name="Smith A.J."/>
            <person name="Vanacova S."/>
            <person name="Villalvazo M."/>
            <person name="Haas B.J."/>
            <person name="Pertea M."/>
            <person name="Feldblyum T.V."/>
            <person name="Utterback T.R."/>
            <person name="Shu C.L."/>
            <person name="Osoegawa K."/>
            <person name="de Jong P.J."/>
            <person name="Hrdy I."/>
            <person name="Horvathova L."/>
            <person name="Zubacova Z."/>
            <person name="Dolezal P."/>
            <person name="Malik S.B."/>
            <person name="Logsdon J.M. Jr."/>
            <person name="Henze K."/>
            <person name="Gupta A."/>
            <person name="Wang C.C."/>
            <person name="Dunne R.L."/>
            <person name="Upcroft J.A."/>
            <person name="Upcroft P."/>
            <person name="White O."/>
            <person name="Salzberg S.L."/>
            <person name="Tang P."/>
            <person name="Chiu C.-H."/>
            <person name="Lee Y.-S."/>
            <person name="Embley T.M."/>
            <person name="Coombs G.H."/>
            <person name="Mottram J.C."/>
            <person name="Tachezy J."/>
            <person name="Fraser-Liggett C.M."/>
            <person name="Johnson P.J."/>
        </authorList>
    </citation>
    <scope>NUCLEOTIDE SEQUENCE [LARGE SCALE GENOMIC DNA]</scope>
    <source>
        <strain evidence="2">G3</strain>
    </source>
</reference>
<keyword evidence="3" id="KW-1185">Reference proteome</keyword>
<evidence type="ECO:0000313" key="2">
    <source>
        <dbReference type="EMBL" id="EAY23178.1"/>
    </source>
</evidence>
<protein>
    <submittedName>
        <fullName evidence="2">Uncharacterized protein</fullName>
    </submittedName>
</protein>
<gene>
    <name evidence="2" type="ORF">TVAG_184840</name>
</gene>
<keyword evidence="1" id="KW-1133">Transmembrane helix</keyword>
<keyword evidence="1" id="KW-0472">Membrane</keyword>
<dbReference type="EMBL" id="DS113179">
    <property type="protein sequence ID" value="EAY23178.1"/>
    <property type="molecule type" value="Genomic_DNA"/>
</dbReference>
<dbReference type="Proteomes" id="UP000001542">
    <property type="component" value="Unassembled WGS sequence"/>
</dbReference>